<feature type="transmembrane region" description="Helical" evidence="8">
    <location>
        <begin position="95"/>
        <end position="113"/>
    </location>
</feature>
<protein>
    <submittedName>
        <fullName evidence="10">Exopolysaccharide biosynthesis polyprenyl glycosylphosphotransferase</fullName>
    </submittedName>
</protein>
<keyword evidence="5 8" id="KW-1133">Transmembrane helix</keyword>
<evidence type="ECO:0000256" key="6">
    <source>
        <dbReference type="ARBA" id="ARBA00023136"/>
    </source>
</evidence>
<proteinExistence type="inferred from homology"/>
<feature type="transmembrane region" description="Helical" evidence="8">
    <location>
        <begin position="157"/>
        <end position="176"/>
    </location>
</feature>
<dbReference type="Pfam" id="PF13727">
    <property type="entry name" value="CoA_binding_3"/>
    <property type="match status" value="1"/>
</dbReference>
<dbReference type="AlphaFoldDB" id="A0A7Z0EID4"/>
<comment type="similarity">
    <text evidence="2">Belongs to the bacterial sugar transferase family.</text>
</comment>
<dbReference type="InterPro" id="IPR017475">
    <property type="entry name" value="EPS_sugar_tfrase"/>
</dbReference>
<comment type="subcellular location">
    <subcellularLocation>
        <location evidence="1">Membrane</location>
        <topology evidence="1">Multi-pass membrane protein</topology>
    </subcellularLocation>
</comment>
<dbReference type="RefSeq" id="WP_179580020.1">
    <property type="nucleotide sequence ID" value="NZ_JACCFM010000001.1"/>
</dbReference>
<feature type="transmembrane region" description="Helical" evidence="8">
    <location>
        <begin position="134"/>
        <end position="151"/>
    </location>
</feature>
<evidence type="ECO:0000313" key="10">
    <source>
        <dbReference type="EMBL" id="NYJ21422.1"/>
    </source>
</evidence>
<dbReference type="GO" id="GO:0016780">
    <property type="term" value="F:phosphotransferase activity, for other substituted phosphate groups"/>
    <property type="evidence" value="ECO:0007669"/>
    <property type="project" value="TreeGrafter"/>
</dbReference>
<dbReference type="PANTHER" id="PTHR30576">
    <property type="entry name" value="COLANIC BIOSYNTHESIS UDP-GLUCOSE LIPID CARRIER TRANSFERASE"/>
    <property type="match status" value="1"/>
</dbReference>
<keyword evidence="3 10" id="KW-0808">Transferase</keyword>
<gene>
    <name evidence="10" type="ORF">HNR05_003213</name>
</gene>
<organism evidence="10 11">
    <name type="scientific">Glaciibacter psychrotolerans</name>
    <dbReference type="NCBI Taxonomy" id="670054"/>
    <lineage>
        <taxon>Bacteria</taxon>
        <taxon>Bacillati</taxon>
        <taxon>Actinomycetota</taxon>
        <taxon>Actinomycetes</taxon>
        <taxon>Micrococcales</taxon>
        <taxon>Microbacteriaceae</taxon>
        <taxon>Glaciibacter</taxon>
    </lineage>
</organism>
<feature type="domain" description="Bacterial sugar transferase" evidence="9">
    <location>
        <begin position="327"/>
        <end position="514"/>
    </location>
</feature>
<dbReference type="EMBL" id="JACCFM010000001">
    <property type="protein sequence ID" value="NYJ21422.1"/>
    <property type="molecule type" value="Genomic_DNA"/>
</dbReference>
<sequence length="520" mass="57279">MTDPQQGLPRSAPFRPPSPPNLRLIPAPAATTDARAVFLPPVDAQSSGLAWARRYRTRLKITDISIIVAAVGCAFLVRFGVSDPSAPFGAFHPDYWSISAIIIIAWIIALGAFHSRDSRVVGVGPAEYRTVMNASALTFGTLAILFLILQIDIARGFFLLALPLGVLGLLLDRWLWRKWLLHQRLFGHYLARAIVVGNREDVEYVVAQIDNKSGAAYFVVGAALDDSRDGHVTVGSHCVPIVADFAHVAEAAANLGVDTVIVAGQPQGGSSFIRNLGWELESTSADLVLSSRLTDVAGPRIHFRPVDGLPLIHVEIPRFEGAKHVLKRLLDVVATGCALVLLMPLLLVIGILIKLDSSGSILFRQERCGRGGRTFRMVKFRSMVTTAEDDLAGLLDQNEASGVLFKLRNDPRITRVGRVLRKYSLDELPQLWNIFVGDMSVVGPRPPLPDEVKGYETHVHRRLYIKPGLTGMWQVNGRSNLSWEDSVRLDLYYVENWSLAGDLMIIWRTVKTVIHPDGAY</sequence>
<dbReference type="Pfam" id="PF02397">
    <property type="entry name" value="Bac_transf"/>
    <property type="match status" value="1"/>
</dbReference>
<evidence type="ECO:0000256" key="8">
    <source>
        <dbReference type="SAM" id="Phobius"/>
    </source>
</evidence>
<name>A0A7Z0EID4_9MICO</name>
<reference evidence="10 11" key="1">
    <citation type="submission" date="2020-07" db="EMBL/GenBank/DDBJ databases">
        <title>Sequencing the genomes of 1000 actinobacteria strains.</title>
        <authorList>
            <person name="Klenk H.-P."/>
        </authorList>
    </citation>
    <scope>NUCLEOTIDE SEQUENCE [LARGE SCALE GENOMIC DNA]</scope>
    <source>
        <strain evidence="10 11">LI1</strain>
    </source>
</reference>
<evidence type="ECO:0000256" key="5">
    <source>
        <dbReference type="ARBA" id="ARBA00022989"/>
    </source>
</evidence>
<dbReference type="Proteomes" id="UP000537260">
    <property type="component" value="Unassembled WGS sequence"/>
</dbReference>
<evidence type="ECO:0000256" key="4">
    <source>
        <dbReference type="ARBA" id="ARBA00022692"/>
    </source>
</evidence>
<evidence type="ECO:0000256" key="3">
    <source>
        <dbReference type="ARBA" id="ARBA00022679"/>
    </source>
</evidence>
<dbReference type="NCBIfam" id="TIGR03025">
    <property type="entry name" value="EPS_sugtrans"/>
    <property type="match status" value="1"/>
</dbReference>
<comment type="caution">
    <text evidence="10">The sequence shown here is derived from an EMBL/GenBank/DDBJ whole genome shotgun (WGS) entry which is preliminary data.</text>
</comment>
<evidence type="ECO:0000259" key="9">
    <source>
        <dbReference type="Pfam" id="PF02397"/>
    </source>
</evidence>
<evidence type="ECO:0000256" key="7">
    <source>
        <dbReference type="SAM" id="MobiDB-lite"/>
    </source>
</evidence>
<feature type="transmembrane region" description="Helical" evidence="8">
    <location>
        <begin position="329"/>
        <end position="353"/>
    </location>
</feature>
<keyword evidence="4 8" id="KW-0812">Transmembrane</keyword>
<dbReference type="GO" id="GO:0016020">
    <property type="term" value="C:membrane"/>
    <property type="evidence" value="ECO:0007669"/>
    <property type="project" value="UniProtKB-SubCell"/>
</dbReference>
<dbReference type="PANTHER" id="PTHR30576:SF10">
    <property type="entry name" value="SLL5057 PROTEIN"/>
    <property type="match status" value="1"/>
</dbReference>
<evidence type="ECO:0000256" key="2">
    <source>
        <dbReference type="ARBA" id="ARBA00006464"/>
    </source>
</evidence>
<evidence type="ECO:0000256" key="1">
    <source>
        <dbReference type="ARBA" id="ARBA00004141"/>
    </source>
</evidence>
<feature type="transmembrane region" description="Helical" evidence="8">
    <location>
        <begin position="61"/>
        <end position="80"/>
    </location>
</feature>
<keyword evidence="6 8" id="KW-0472">Membrane</keyword>
<keyword evidence="11" id="KW-1185">Reference proteome</keyword>
<feature type="region of interest" description="Disordered" evidence="7">
    <location>
        <begin position="1"/>
        <end position="21"/>
    </location>
</feature>
<accession>A0A7Z0EID4</accession>
<dbReference type="InterPro" id="IPR003362">
    <property type="entry name" value="Bact_transf"/>
</dbReference>
<evidence type="ECO:0000313" key="11">
    <source>
        <dbReference type="Proteomes" id="UP000537260"/>
    </source>
</evidence>